<evidence type="ECO:0000313" key="1">
    <source>
        <dbReference type="EMBL" id="JAH21679.1"/>
    </source>
</evidence>
<reference evidence="1" key="2">
    <citation type="journal article" date="2015" name="Fish Shellfish Immunol.">
        <title>Early steps in the European eel (Anguilla anguilla)-Vibrio vulnificus interaction in the gills: Role of the RtxA13 toxin.</title>
        <authorList>
            <person name="Callol A."/>
            <person name="Pajuelo D."/>
            <person name="Ebbesson L."/>
            <person name="Teles M."/>
            <person name="MacKenzie S."/>
            <person name="Amaro C."/>
        </authorList>
    </citation>
    <scope>NUCLEOTIDE SEQUENCE</scope>
</reference>
<dbReference type="EMBL" id="GBXM01086898">
    <property type="protein sequence ID" value="JAH21679.1"/>
    <property type="molecule type" value="Transcribed_RNA"/>
</dbReference>
<accession>A0A0E9QXS8</accession>
<organism evidence="1">
    <name type="scientific">Anguilla anguilla</name>
    <name type="common">European freshwater eel</name>
    <name type="synonym">Muraena anguilla</name>
    <dbReference type="NCBI Taxonomy" id="7936"/>
    <lineage>
        <taxon>Eukaryota</taxon>
        <taxon>Metazoa</taxon>
        <taxon>Chordata</taxon>
        <taxon>Craniata</taxon>
        <taxon>Vertebrata</taxon>
        <taxon>Euteleostomi</taxon>
        <taxon>Actinopterygii</taxon>
        <taxon>Neopterygii</taxon>
        <taxon>Teleostei</taxon>
        <taxon>Anguilliformes</taxon>
        <taxon>Anguillidae</taxon>
        <taxon>Anguilla</taxon>
    </lineage>
</organism>
<sequence>MTTEKEVLCYHVNLHDAHGAVCTVVPVLWGS</sequence>
<protein>
    <submittedName>
        <fullName evidence="1">Uncharacterized protein</fullName>
    </submittedName>
</protein>
<reference evidence="1" key="1">
    <citation type="submission" date="2014-11" db="EMBL/GenBank/DDBJ databases">
        <authorList>
            <person name="Amaro Gonzalez C."/>
        </authorList>
    </citation>
    <scope>NUCLEOTIDE SEQUENCE</scope>
</reference>
<dbReference type="AlphaFoldDB" id="A0A0E9QXS8"/>
<proteinExistence type="predicted"/>
<name>A0A0E9QXS8_ANGAN</name>